<accession>A0ABP3DU28</accession>
<feature type="compositionally biased region" description="Basic and acidic residues" evidence="1">
    <location>
        <begin position="65"/>
        <end position="81"/>
    </location>
</feature>
<protein>
    <submittedName>
        <fullName evidence="2">Uncharacterized protein</fullName>
    </submittedName>
</protein>
<dbReference type="EMBL" id="BAAAGX010000010">
    <property type="protein sequence ID" value="GAA0242744.1"/>
    <property type="molecule type" value="Genomic_DNA"/>
</dbReference>
<feature type="region of interest" description="Disordered" evidence="1">
    <location>
        <begin position="62"/>
        <end position="89"/>
    </location>
</feature>
<sequence>MHREARVDAVRPHRGVPPITVVNVHPVTDPHPEPLRIPDMAFSERHDLSLALAAITRWTPVSRRRWSEQPRHPVPPPEDRPSTPPGIPVVPIRAIGIAGEEVRIAPTAFGARELAWSPHPDRTFRPRTQPQPRPEVPASQTADGRCLDDEGAREEEEPWPGSRAPD</sequence>
<proteinExistence type="predicted"/>
<evidence type="ECO:0000313" key="3">
    <source>
        <dbReference type="Proteomes" id="UP001500967"/>
    </source>
</evidence>
<evidence type="ECO:0000313" key="2">
    <source>
        <dbReference type="EMBL" id="GAA0242744.1"/>
    </source>
</evidence>
<evidence type="ECO:0000256" key="1">
    <source>
        <dbReference type="SAM" id="MobiDB-lite"/>
    </source>
</evidence>
<reference evidence="3" key="1">
    <citation type="journal article" date="2019" name="Int. J. Syst. Evol. Microbiol.">
        <title>The Global Catalogue of Microorganisms (GCM) 10K type strain sequencing project: providing services to taxonomists for standard genome sequencing and annotation.</title>
        <authorList>
            <consortium name="The Broad Institute Genomics Platform"/>
            <consortium name="The Broad Institute Genome Sequencing Center for Infectious Disease"/>
            <person name="Wu L."/>
            <person name="Ma J."/>
        </authorList>
    </citation>
    <scope>NUCLEOTIDE SEQUENCE [LARGE SCALE GENOMIC DNA]</scope>
    <source>
        <strain evidence="3">JCM 10425</strain>
    </source>
</reference>
<feature type="region of interest" description="Disordered" evidence="1">
    <location>
        <begin position="113"/>
        <end position="166"/>
    </location>
</feature>
<organism evidence="2 3">
    <name type="scientific">Cryptosporangium japonicum</name>
    <dbReference type="NCBI Taxonomy" id="80872"/>
    <lineage>
        <taxon>Bacteria</taxon>
        <taxon>Bacillati</taxon>
        <taxon>Actinomycetota</taxon>
        <taxon>Actinomycetes</taxon>
        <taxon>Cryptosporangiales</taxon>
        <taxon>Cryptosporangiaceae</taxon>
        <taxon>Cryptosporangium</taxon>
    </lineage>
</organism>
<dbReference type="Proteomes" id="UP001500967">
    <property type="component" value="Unassembled WGS sequence"/>
</dbReference>
<comment type="caution">
    <text evidence="2">The sequence shown here is derived from an EMBL/GenBank/DDBJ whole genome shotgun (WGS) entry which is preliminary data.</text>
</comment>
<gene>
    <name evidence="2" type="ORF">GCM10009539_30220</name>
</gene>
<keyword evidence="3" id="KW-1185">Reference proteome</keyword>
<name>A0ABP3DU28_9ACTN</name>